<dbReference type="AlphaFoldDB" id="A0A0A1TP70"/>
<accession>A0A0A1TP70</accession>
<proteinExistence type="predicted"/>
<feature type="compositionally biased region" description="Polar residues" evidence="1">
    <location>
        <begin position="124"/>
        <end position="136"/>
    </location>
</feature>
<organism evidence="2 3">
    <name type="scientific">[Torrubiella] hemipterigena</name>
    <dbReference type="NCBI Taxonomy" id="1531966"/>
    <lineage>
        <taxon>Eukaryota</taxon>
        <taxon>Fungi</taxon>
        <taxon>Dikarya</taxon>
        <taxon>Ascomycota</taxon>
        <taxon>Pezizomycotina</taxon>
        <taxon>Sordariomycetes</taxon>
        <taxon>Hypocreomycetidae</taxon>
        <taxon>Hypocreales</taxon>
        <taxon>Clavicipitaceae</taxon>
        <taxon>Clavicipitaceae incertae sedis</taxon>
        <taxon>'Torrubiella' clade</taxon>
    </lineage>
</organism>
<keyword evidence="3" id="KW-1185">Reference proteome</keyword>
<feature type="region of interest" description="Disordered" evidence="1">
    <location>
        <begin position="70"/>
        <end position="150"/>
    </location>
</feature>
<name>A0A0A1TP70_9HYPO</name>
<evidence type="ECO:0000256" key="1">
    <source>
        <dbReference type="SAM" id="MobiDB-lite"/>
    </source>
</evidence>
<gene>
    <name evidence="2" type="ORF">VHEMI08166</name>
</gene>
<evidence type="ECO:0000313" key="3">
    <source>
        <dbReference type="Proteomes" id="UP000039046"/>
    </source>
</evidence>
<reference evidence="2 3" key="1">
    <citation type="journal article" date="2015" name="Genome Announc.">
        <title>Draft Genome Sequence and Gene Annotation of the Entomopathogenic Fungus Verticillium hemipterigenum.</title>
        <authorList>
            <person name="Horn F."/>
            <person name="Habel A."/>
            <person name="Scharf D.H."/>
            <person name="Dworschak J."/>
            <person name="Brakhage A.A."/>
            <person name="Guthke R."/>
            <person name="Hertweck C."/>
            <person name="Linde J."/>
        </authorList>
    </citation>
    <scope>NUCLEOTIDE SEQUENCE [LARGE SCALE GENOMIC DNA]</scope>
</reference>
<protein>
    <recommendedName>
        <fullName evidence="4">Only prolin and serin are matching in the corresponding protein</fullName>
    </recommendedName>
</protein>
<feature type="compositionally biased region" description="Basic residues" evidence="1">
    <location>
        <begin position="508"/>
        <end position="518"/>
    </location>
</feature>
<dbReference type="HOGENOM" id="CLU_020684_0_0_1"/>
<sequence length="616" mass="68049">MLGDTSPRLKPLLLPQLVEERKQQLQQQEFIYPAQIQSTPQLPPQVQLQQQQQSQAQLDVLPPWPYALATTNSSSSDVTSPLTPTFSNRGHARYSSSSSSLDLPPLPPLQDVSTSPPTPLASIAATSSASKGSTLRQLPDVEEEPTERESFDSAQDFSLYSCLCDEPCQHRLSTTDDFFAGAVVSDFDIDDYDIGFLSDGDFTTDLQLKKKRSGTMSPLSDLTTRLSSRFPTIQRWRSGHRSRISNGATDLSFENVLSRAPSSRSSSISAANRFALDRSVPPTPSLPQFGSDENVSTISSAAIATPGSEWPFEIEDRASIERDRAMATTPLLPPLMTSPIAAAPPIESPLQSPTVQPTPTFTPEIQSPVITRPVSLVRPSLSTRPSMVSLHQTSKSTELPPLAFPGLPEYDEWSDRLGHANFTITPAPYELTTFTPDTVTKFAEDWDLARVNYTKHLVRTGENYGQTSNIYALTEAKWAEIEGQWKMHYEEMLHQTQPQSAPMSKAASRSRSRGRGGRGRSVSAVTFTKMQQQQQLSQPIEGDLFAGMEWRRLEECLPSAVPQMLEALDADGKFPMRGDEDIVGPMQRDAFMIGSCADDRRPRFWRNLVGKVGLGR</sequence>
<dbReference type="Proteomes" id="UP000039046">
    <property type="component" value="Unassembled WGS sequence"/>
</dbReference>
<evidence type="ECO:0000313" key="2">
    <source>
        <dbReference type="EMBL" id="CEJ92517.1"/>
    </source>
</evidence>
<dbReference type="EMBL" id="CDHN01000004">
    <property type="protein sequence ID" value="CEJ92517.1"/>
    <property type="molecule type" value="Genomic_DNA"/>
</dbReference>
<dbReference type="OrthoDB" id="3882058at2759"/>
<feature type="region of interest" description="Disordered" evidence="1">
    <location>
        <begin position="495"/>
        <end position="522"/>
    </location>
</feature>
<feature type="compositionally biased region" description="Polar residues" evidence="1">
    <location>
        <begin position="70"/>
        <end position="88"/>
    </location>
</feature>
<evidence type="ECO:0008006" key="4">
    <source>
        <dbReference type="Google" id="ProtNLM"/>
    </source>
</evidence>